<dbReference type="Gene3D" id="2.60.120.1440">
    <property type="match status" value="1"/>
</dbReference>
<name>A0A2S6ZCJ7_9XANT</name>
<evidence type="ECO:0000313" key="5">
    <source>
        <dbReference type="Proteomes" id="UP000239898"/>
    </source>
</evidence>
<dbReference type="GO" id="GO:0016989">
    <property type="term" value="F:sigma factor antagonist activity"/>
    <property type="evidence" value="ECO:0007669"/>
    <property type="project" value="TreeGrafter"/>
</dbReference>
<dbReference type="Pfam" id="PF04773">
    <property type="entry name" value="FecR"/>
    <property type="match status" value="1"/>
</dbReference>
<dbReference type="InterPro" id="IPR032623">
    <property type="entry name" value="FecR_N"/>
</dbReference>
<dbReference type="RefSeq" id="WP_128421149.1">
    <property type="nucleotide sequence ID" value="NZ_CP049017.1"/>
</dbReference>
<evidence type="ECO:0000259" key="3">
    <source>
        <dbReference type="Pfam" id="PF16220"/>
    </source>
</evidence>
<keyword evidence="1" id="KW-0472">Membrane</keyword>
<dbReference type="OrthoDB" id="9771237at2"/>
<evidence type="ECO:0000259" key="2">
    <source>
        <dbReference type="Pfam" id="PF04773"/>
    </source>
</evidence>
<feature type="transmembrane region" description="Helical" evidence="1">
    <location>
        <begin position="81"/>
        <end position="101"/>
    </location>
</feature>
<dbReference type="EMBL" id="MIGX01000085">
    <property type="protein sequence ID" value="PPT87795.1"/>
    <property type="molecule type" value="Genomic_DNA"/>
</dbReference>
<dbReference type="InterPro" id="IPR006860">
    <property type="entry name" value="FecR"/>
</dbReference>
<dbReference type="Proteomes" id="UP000239898">
    <property type="component" value="Unassembled WGS sequence"/>
</dbReference>
<feature type="domain" description="FecR N-terminal" evidence="3">
    <location>
        <begin position="8"/>
        <end position="49"/>
    </location>
</feature>
<protein>
    <recommendedName>
        <fullName evidence="6">Iron dicitrate transport regulator FecR</fullName>
    </recommendedName>
</protein>
<proteinExistence type="predicted"/>
<dbReference type="InterPro" id="IPR012373">
    <property type="entry name" value="Ferrdict_sens_TM"/>
</dbReference>
<comment type="caution">
    <text evidence="4">The sequence shown here is derived from an EMBL/GenBank/DDBJ whole genome shotgun (WGS) entry which is preliminary data.</text>
</comment>
<sequence length="320" mass="34545">MSGERSAEAAARWCLLLAAGELAPAQRQALQRWLQEDAAHRRLFERAQRAWEMTGTAAAHPRVQALRRAARADAQRARRPGAVWAAVAGLALAAAGSWWMLAPTTYRTGLGQQRQIVLDDGSEVALDADSRVEVRYSGRLRELRLRRGRAAFTVAKQHQRPFVVEAGASRVVATGTVFSVERVSDQVRVVLYEGSVRIENQARAAAAAAPAPQRLAAGQAWTSPAPGAARARVVRVDPVQDQVWRSGLLLFDDEPLATALARVNRYGPVRLELGDRAAGQLRISGMFKAGDSAAFVSGVTAVLPLRAQARGAEAIVLEAR</sequence>
<accession>A0A2S6ZCJ7</accession>
<dbReference type="PANTHER" id="PTHR30273:SF2">
    <property type="entry name" value="PROTEIN FECR"/>
    <property type="match status" value="1"/>
</dbReference>
<dbReference type="PANTHER" id="PTHR30273">
    <property type="entry name" value="PERIPLASMIC SIGNAL SENSOR AND SIGMA FACTOR ACTIVATOR FECR-RELATED"/>
    <property type="match status" value="1"/>
</dbReference>
<feature type="domain" description="FecR protein" evidence="2">
    <location>
        <begin position="105"/>
        <end position="197"/>
    </location>
</feature>
<gene>
    <name evidence="4" type="ORF">XthCFBP4691_14980</name>
</gene>
<evidence type="ECO:0000313" key="4">
    <source>
        <dbReference type="EMBL" id="PPT87795.1"/>
    </source>
</evidence>
<dbReference type="PIRSF" id="PIRSF018266">
    <property type="entry name" value="FecR"/>
    <property type="match status" value="1"/>
</dbReference>
<organism evidence="4 5">
    <name type="scientific">Xanthomonas theicola</name>
    <dbReference type="NCBI Taxonomy" id="56464"/>
    <lineage>
        <taxon>Bacteria</taxon>
        <taxon>Pseudomonadati</taxon>
        <taxon>Pseudomonadota</taxon>
        <taxon>Gammaproteobacteria</taxon>
        <taxon>Lysobacterales</taxon>
        <taxon>Lysobacteraceae</taxon>
        <taxon>Xanthomonas</taxon>
    </lineage>
</organism>
<dbReference type="Pfam" id="PF16220">
    <property type="entry name" value="DUF4880"/>
    <property type="match status" value="1"/>
</dbReference>
<dbReference type="AlphaFoldDB" id="A0A2S6ZCJ7"/>
<keyword evidence="1" id="KW-0812">Transmembrane</keyword>
<keyword evidence="1" id="KW-1133">Transmembrane helix</keyword>
<evidence type="ECO:0008006" key="6">
    <source>
        <dbReference type="Google" id="ProtNLM"/>
    </source>
</evidence>
<reference evidence="4 5" key="1">
    <citation type="submission" date="2016-08" db="EMBL/GenBank/DDBJ databases">
        <title>Evolution of the type three secretion system and type three effector repertoires in Xanthomonas.</title>
        <authorList>
            <person name="Merda D."/>
            <person name="Briand M."/>
            <person name="Bosis E."/>
            <person name="Rousseau C."/>
            <person name="Portier P."/>
            <person name="Jacques M.-A."/>
            <person name="Fischer-Le Saux M."/>
        </authorList>
    </citation>
    <scope>NUCLEOTIDE SEQUENCE [LARGE SCALE GENOMIC DNA]</scope>
    <source>
        <strain evidence="4 5">CFBP 4691</strain>
    </source>
</reference>
<keyword evidence="5" id="KW-1185">Reference proteome</keyword>
<evidence type="ECO:0000256" key="1">
    <source>
        <dbReference type="SAM" id="Phobius"/>
    </source>
</evidence>